<sequence length="128" mass="13204">MAEKLAPIRLQYRPPRWKRATVCGPAVAGIHGAGAGTGGGGGGLLSSTATPMRVPTSACGVYATCGVDDIIPGYVLADQEEEEDTEEEESNEEDDDEEDGDEEDDEEEDGEEGSNGDEGGDGGGGGRR</sequence>
<dbReference type="Proteomes" id="UP000664859">
    <property type="component" value="Unassembled WGS sequence"/>
</dbReference>
<gene>
    <name evidence="2" type="ORF">JKP88DRAFT_291170</name>
    <name evidence="3" type="ORF">JKP88DRAFT_291171</name>
</gene>
<evidence type="ECO:0000256" key="1">
    <source>
        <dbReference type="SAM" id="MobiDB-lite"/>
    </source>
</evidence>
<protein>
    <submittedName>
        <fullName evidence="3">Uncharacterized protein</fullName>
    </submittedName>
</protein>
<accession>A0A835YPT8</accession>
<feature type="compositionally biased region" description="Acidic residues" evidence="1">
    <location>
        <begin position="78"/>
        <end position="120"/>
    </location>
</feature>
<feature type="region of interest" description="Disordered" evidence="1">
    <location>
        <begin position="73"/>
        <end position="128"/>
    </location>
</feature>
<evidence type="ECO:0000313" key="3">
    <source>
        <dbReference type="EMBL" id="KAG5179371.1"/>
    </source>
</evidence>
<proteinExistence type="predicted"/>
<evidence type="ECO:0000313" key="4">
    <source>
        <dbReference type="Proteomes" id="UP000664859"/>
    </source>
</evidence>
<reference evidence="3" key="1">
    <citation type="submission" date="2021-02" db="EMBL/GenBank/DDBJ databases">
        <title>First Annotated Genome of the Yellow-green Alga Tribonema minus.</title>
        <authorList>
            <person name="Mahan K.M."/>
        </authorList>
    </citation>
    <scope>NUCLEOTIDE SEQUENCE</scope>
    <source>
        <strain evidence="3">UTEX B ZZ1240</strain>
    </source>
</reference>
<dbReference type="EMBL" id="JAFCMP010000476">
    <property type="protein sequence ID" value="KAG5179370.1"/>
    <property type="molecule type" value="Genomic_DNA"/>
</dbReference>
<evidence type="ECO:0000313" key="2">
    <source>
        <dbReference type="EMBL" id="KAG5179370.1"/>
    </source>
</evidence>
<keyword evidence="4" id="KW-1185">Reference proteome</keyword>
<dbReference type="EMBL" id="JAFCMP010000476">
    <property type="protein sequence ID" value="KAG5179371.1"/>
    <property type="molecule type" value="Genomic_DNA"/>
</dbReference>
<comment type="caution">
    <text evidence="3">The sequence shown here is derived from an EMBL/GenBank/DDBJ whole genome shotgun (WGS) entry which is preliminary data.</text>
</comment>
<dbReference type="AlphaFoldDB" id="A0A835YPT8"/>
<name>A0A835YPT8_9STRA</name>
<organism evidence="3 4">
    <name type="scientific">Tribonema minus</name>
    <dbReference type="NCBI Taxonomy" id="303371"/>
    <lineage>
        <taxon>Eukaryota</taxon>
        <taxon>Sar</taxon>
        <taxon>Stramenopiles</taxon>
        <taxon>Ochrophyta</taxon>
        <taxon>PX clade</taxon>
        <taxon>Xanthophyceae</taxon>
        <taxon>Tribonematales</taxon>
        <taxon>Tribonemataceae</taxon>
        <taxon>Tribonema</taxon>
    </lineage>
</organism>